<dbReference type="VEuPathDB" id="FungiDB:PSHT_04162"/>
<dbReference type="Proteomes" id="UP000239156">
    <property type="component" value="Unassembled WGS sequence"/>
</dbReference>
<feature type="compositionally biased region" description="Pro residues" evidence="1">
    <location>
        <begin position="335"/>
        <end position="347"/>
    </location>
</feature>
<keyword evidence="4" id="KW-1185">Reference proteome</keyword>
<feature type="region of interest" description="Disordered" evidence="1">
    <location>
        <begin position="73"/>
        <end position="97"/>
    </location>
</feature>
<evidence type="ECO:0000313" key="4">
    <source>
        <dbReference type="Proteomes" id="UP000239156"/>
    </source>
</evidence>
<evidence type="ECO:0000256" key="2">
    <source>
        <dbReference type="SAM" id="SignalP"/>
    </source>
</evidence>
<feature type="region of interest" description="Disordered" evidence="1">
    <location>
        <begin position="131"/>
        <end position="365"/>
    </location>
</feature>
<dbReference type="VEuPathDB" id="FungiDB:PSHT_04161"/>
<feature type="compositionally biased region" description="Basic and acidic residues" evidence="1">
    <location>
        <begin position="309"/>
        <end position="320"/>
    </location>
</feature>
<feature type="compositionally biased region" description="Polar residues" evidence="1">
    <location>
        <begin position="289"/>
        <end position="306"/>
    </location>
</feature>
<name>A0A2S4VRT5_9BASI</name>
<feature type="compositionally biased region" description="Basic and acidic residues" evidence="1">
    <location>
        <begin position="714"/>
        <end position="779"/>
    </location>
</feature>
<keyword evidence="2" id="KW-0732">Signal</keyword>
<accession>A0A2S4VRT5</accession>
<proteinExistence type="predicted"/>
<comment type="caution">
    <text evidence="3">The sequence shown here is derived from an EMBL/GenBank/DDBJ whole genome shotgun (WGS) entry which is preliminary data.</text>
</comment>
<feature type="chain" id="PRO_5015734075" evidence="2">
    <location>
        <begin position="25"/>
        <end position="814"/>
    </location>
</feature>
<feature type="compositionally biased region" description="Polar residues" evidence="1">
    <location>
        <begin position="494"/>
        <end position="508"/>
    </location>
</feature>
<evidence type="ECO:0000313" key="3">
    <source>
        <dbReference type="EMBL" id="POW12211.1"/>
    </source>
</evidence>
<feature type="region of interest" description="Disordered" evidence="1">
    <location>
        <begin position="673"/>
        <end position="798"/>
    </location>
</feature>
<dbReference type="EMBL" id="PKSL01000033">
    <property type="protein sequence ID" value="POW12211.1"/>
    <property type="molecule type" value="Genomic_DNA"/>
</dbReference>
<organism evidence="3 4">
    <name type="scientific">Puccinia striiformis</name>
    <dbReference type="NCBI Taxonomy" id="27350"/>
    <lineage>
        <taxon>Eukaryota</taxon>
        <taxon>Fungi</taxon>
        <taxon>Dikarya</taxon>
        <taxon>Basidiomycota</taxon>
        <taxon>Pucciniomycotina</taxon>
        <taxon>Pucciniomycetes</taxon>
        <taxon>Pucciniales</taxon>
        <taxon>Pucciniaceae</taxon>
        <taxon>Puccinia</taxon>
    </lineage>
</organism>
<feature type="compositionally biased region" description="Pro residues" evidence="1">
    <location>
        <begin position="149"/>
        <end position="193"/>
    </location>
</feature>
<gene>
    <name evidence="3" type="ORF">PSTT_04726</name>
</gene>
<dbReference type="AlphaFoldDB" id="A0A2S4VRT5"/>
<feature type="compositionally biased region" description="Basic and acidic residues" evidence="1">
    <location>
        <begin position="206"/>
        <end position="235"/>
    </location>
</feature>
<feature type="signal peptide" evidence="2">
    <location>
        <begin position="1"/>
        <end position="24"/>
    </location>
</feature>
<sequence length="814" mass="83497">MPGIKSLIAVLGTLVIVSNFNVDASPLHVPNLSTLTKTKRDSLLALARQSTRGPSPTLVARSPRGKGLAKSLLDTGTGLPGEDVGPAGKEGPGGKEGKIGGLLGDILGLGKEGGAAGLPTPPSPELLGKVAGLAPPPPPELLGKVAGLAPPPPPLPGVPPPTAGTLPPPPAGTLPPPPAGTLPSPPGVTPPPTVALGEQAKGKAAVKAEPETKGKDGRAGKEGGAGEKLGDKEALPEVASGKSAEVVKVDAKEEEKNDKPDLPPKVNGAVGAGAKVKSPDVNNDIPEVSSGQKLNTVLGEGSNQLDTVAKPDETQIRKPENPSPRTQLDSVATPPTTPPTGEAPPLPQLGGPGKEGKAGKELGGGGKIVREAAVTLAQASRLIDASMQLMQGTNTSSSDIKKAAELASRLESGEDFLREVLASSSQDPTAAQKSLGTIRDNGQVLSKGFDDIAKNSEDRAKVKEGLEKMGAARKQVLLANTELIQNLVGGSKGAQGQQLKADTQTNQKAAEAQANDAGQKKSIEDAQKNLSVQSKAVDDQIAIIGKQGTGAAEIQKAANKALEEGSAQHFSREVLASGSSNASAAMQALGLVRDHEFTQVVAGLRFIAANSNNTEAVKSAVATVTEGRKFITEANQKLIELSGGAAAAANVKEKKAVEVNDTKVAEVKDQKVARDADNKAAQEKDNKAAAASKTQIDLKGTDAKPNQVLAQPKAENKEDQKAEGAKKAANEADKKKKEEEEKQKLVDGAAQKKEDEEKKKLEETKKEQDIGSKENDPKKQGAGVEAAAAGKDVKEETNKVEEAQLAAELSVASV</sequence>
<evidence type="ECO:0000256" key="1">
    <source>
        <dbReference type="SAM" id="MobiDB-lite"/>
    </source>
</evidence>
<protein>
    <submittedName>
        <fullName evidence="3">Uncharacterized protein</fullName>
    </submittedName>
</protein>
<dbReference type="VEuPathDB" id="FungiDB:PSTT_04726"/>
<feature type="compositionally biased region" description="Basic and acidic residues" evidence="1">
    <location>
        <begin position="245"/>
        <end position="262"/>
    </location>
</feature>
<reference evidence="3" key="1">
    <citation type="submission" date="2017-12" db="EMBL/GenBank/DDBJ databases">
        <title>Gene loss provides genomic basis for host adaptation in cereal stripe rust fungi.</title>
        <authorList>
            <person name="Xia C."/>
        </authorList>
    </citation>
    <scope>NUCLEOTIDE SEQUENCE [LARGE SCALE GENOMIC DNA]</scope>
    <source>
        <strain evidence="3">93-210</strain>
    </source>
</reference>
<feature type="region of interest" description="Disordered" evidence="1">
    <location>
        <begin position="491"/>
        <end position="521"/>
    </location>
</feature>
<feature type="compositionally biased region" description="Basic and acidic residues" evidence="1">
    <location>
        <begin position="673"/>
        <end position="687"/>
    </location>
</feature>